<feature type="compositionally biased region" description="Basic and acidic residues" evidence="1">
    <location>
        <begin position="74"/>
        <end position="83"/>
    </location>
</feature>
<dbReference type="AlphaFoldDB" id="A0AB34GXX1"/>
<evidence type="ECO:0000313" key="3">
    <source>
        <dbReference type="Proteomes" id="UP001159641"/>
    </source>
</evidence>
<reference evidence="2 3" key="1">
    <citation type="submission" date="2022-11" db="EMBL/GenBank/DDBJ databases">
        <title>Whole genome sequence of Eschrichtius robustus ER-17-0199.</title>
        <authorList>
            <person name="Bruniche-Olsen A."/>
            <person name="Black A.N."/>
            <person name="Fields C.J."/>
            <person name="Walden K."/>
            <person name="Dewoody J.A."/>
        </authorList>
    </citation>
    <scope>NUCLEOTIDE SEQUENCE [LARGE SCALE GENOMIC DNA]</scope>
    <source>
        <strain evidence="2">ER-17-0199</strain>
        <tissue evidence="2">Blubber</tissue>
    </source>
</reference>
<keyword evidence="3" id="KW-1185">Reference proteome</keyword>
<accession>A0AB34GXX1</accession>
<organism evidence="2 3">
    <name type="scientific">Eschrichtius robustus</name>
    <name type="common">California gray whale</name>
    <name type="synonym">Eschrichtius gibbosus</name>
    <dbReference type="NCBI Taxonomy" id="9764"/>
    <lineage>
        <taxon>Eukaryota</taxon>
        <taxon>Metazoa</taxon>
        <taxon>Chordata</taxon>
        <taxon>Craniata</taxon>
        <taxon>Vertebrata</taxon>
        <taxon>Euteleostomi</taxon>
        <taxon>Mammalia</taxon>
        <taxon>Eutheria</taxon>
        <taxon>Laurasiatheria</taxon>
        <taxon>Artiodactyla</taxon>
        <taxon>Whippomorpha</taxon>
        <taxon>Cetacea</taxon>
        <taxon>Mysticeti</taxon>
        <taxon>Eschrichtiidae</taxon>
        <taxon>Eschrichtius</taxon>
    </lineage>
</organism>
<evidence type="ECO:0000313" key="2">
    <source>
        <dbReference type="EMBL" id="KAJ8785351.1"/>
    </source>
</evidence>
<protein>
    <submittedName>
        <fullName evidence="2">Uncharacterized protein</fullName>
    </submittedName>
</protein>
<evidence type="ECO:0000256" key="1">
    <source>
        <dbReference type="SAM" id="MobiDB-lite"/>
    </source>
</evidence>
<dbReference type="Proteomes" id="UP001159641">
    <property type="component" value="Unassembled WGS sequence"/>
</dbReference>
<proteinExistence type="predicted"/>
<feature type="region of interest" description="Disordered" evidence="1">
    <location>
        <begin position="59"/>
        <end position="83"/>
    </location>
</feature>
<dbReference type="EMBL" id="JAIQCJ010002015">
    <property type="protein sequence ID" value="KAJ8785351.1"/>
    <property type="molecule type" value="Genomic_DNA"/>
</dbReference>
<name>A0AB34GXX1_ESCRO</name>
<gene>
    <name evidence="2" type="ORF">J1605_007298</name>
</gene>
<sequence length="83" mass="9578">MGLVAPRHVGSSWTRARTRVPCIGRRILNHCTTREALILSHSCPPLTQEALQDQQLLKPAHLESMLHNKRSHRNEKPMHRNEE</sequence>
<comment type="caution">
    <text evidence="2">The sequence shown here is derived from an EMBL/GenBank/DDBJ whole genome shotgun (WGS) entry which is preliminary data.</text>
</comment>